<keyword evidence="9" id="KW-0624">Polysaccharide degradation</keyword>
<organism evidence="9 10">
    <name type="scientific">Dillenia turbinata</name>
    <dbReference type="NCBI Taxonomy" id="194707"/>
    <lineage>
        <taxon>Eukaryota</taxon>
        <taxon>Viridiplantae</taxon>
        <taxon>Streptophyta</taxon>
        <taxon>Embryophyta</taxon>
        <taxon>Tracheophyta</taxon>
        <taxon>Spermatophyta</taxon>
        <taxon>Magnoliopsida</taxon>
        <taxon>eudicotyledons</taxon>
        <taxon>Gunneridae</taxon>
        <taxon>Pentapetalae</taxon>
        <taxon>Dilleniales</taxon>
        <taxon>Dilleniaceae</taxon>
        <taxon>Dillenia</taxon>
    </lineage>
</organism>
<dbReference type="FunFam" id="2.40.70.10:FF:000018">
    <property type="entry name" value="Aspartic proteinase-like protein 2"/>
    <property type="match status" value="1"/>
</dbReference>
<dbReference type="SUPFAM" id="SSF50630">
    <property type="entry name" value="Acid proteases"/>
    <property type="match status" value="1"/>
</dbReference>
<dbReference type="PANTHER" id="PTHR13683:SF875">
    <property type="entry name" value="EUKARYOTIC ASPARTYL PROTEASE FAMILY PROTEIN"/>
    <property type="match status" value="1"/>
</dbReference>
<evidence type="ECO:0000256" key="5">
    <source>
        <dbReference type="ARBA" id="ARBA00023180"/>
    </source>
</evidence>
<evidence type="ECO:0000256" key="6">
    <source>
        <dbReference type="PIRSR" id="PIRSR601461-1"/>
    </source>
</evidence>
<dbReference type="InterPro" id="IPR033121">
    <property type="entry name" value="PEPTIDASE_A1"/>
</dbReference>
<feature type="chain" id="PRO_5042874238" evidence="7">
    <location>
        <begin position="20"/>
        <end position="453"/>
    </location>
</feature>
<keyword evidence="5" id="KW-0325">Glycoprotein</keyword>
<dbReference type="Gene3D" id="2.40.70.10">
    <property type="entry name" value="Acid Proteases"/>
    <property type="match status" value="2"/>
</dbReference>
<evidence type="ECO:0000259" key="8">
    <source>
        <dbReference type="PROSITE" id="PS51767"/>
    </source>
</evidence>
<keyword evidence="4 9" id="KW-0378">Hydrolase</keyword>
<gene>
    <name evidence="9" type="ORF">RJ641_004682</name>
</gene>
<keyword evidence="2" id="KW-0645">Protease</keyword>
<evidence type="ECO:0000256" key="2">
    <source>
        <dbReference type="ARBA" id="ARBA00022670"/>
    </source>
</evidence>
<dbReference type="GO" id="GO:0045493">
    <property type="term" value="P:xylan catabolic process"/>
    <property type="evidence" value="ECO:0007669"/>
    <property type="project" value="UniProtKB-KW"/>
</dbReference>
<keyword evidence="9" id="KW-0119">Carbohydrate metabolism</keyword>
<dbReference type="InterPro" id="IPR001461">
    <property type="entry name" value="Aspartic_peptidase_A1"/>
</dbReference>
<keyword evidence="10" id="KW-1185">Reference proteome</keyword>
<dbReference type="PRINTS" id="PR00792">
    <property type="entry name" value="PEPSIN"/>
</dbReference>
<keyword evidence="7" id="KW-0732">Signal</keyword>
<dbReference type="Proteomes" id="UP001370490">
    <property type="component" value="Unassembled WGS sequence"/>
</dbReference>
<dbReference type="GO" id="GO:0016798">
    <property type="term" value="F:hydrolase activity, acting on glycosyl bonds"/>
    <property type="evidence" value="ECO:0007669"/>
    <property type="project" value="UniProtKB-KW"/>
</dbReference>
<name>A0AAN8ZEA4_9MAGN</name>
<feature type="domain" description="Peptidase A1" evidence="8">
    <location>
        <begin position="80"/>
        <end position="435"/>
    </location>
</feature>
<keyword evidence="9" id="KW-0326">Glycosidase</keyword>
<comment type="similarity">
    <text evidence="1">Belongs to the peptidase A1 family.</text>
</comment>
<dbReference type="AlphaFoldDB" id="A0AAN8ZEA4"/>
<accession>A0AAN8ZEA4</accession>
<comment type="caution">
    <text evidence="9">The sequence shown here is derived from an EMBL/GenBank/DDBJ whole genome shotgun (WGS) entry which is preliminary data.</text>
</comment>
<evidence type="ECO:0000313" key="10">
    <source>
        <dbReference type="Proteomes" id="UP001370490"/>
    </source>
</evidence>
<dbReference type="GO" id="GO:0004190">
    <property type="term" value="F:aspartic-type endopeptidase activity"/>
    <property type="evidence" value="ECO:0007669"/>
    <property type="project" value="UniProtKB-KW"/>
</dbReference>
<proteinExistence type="inferred from homology"/>
<dbReference type="InterPro" id="IPR032799">
    <property type="entry name" value="TAXi_C"/>
</dbReference>
<protein>
    <submittedName>
        <fullName evidence="9">Xylanase inhibitor, C-terminal</fullName>
    </submittedName>
</protein>
<dbReference type="InterPro" id="IPR021109">
    <property type="entry name" value="Peptidase_aspartic_dom_sf"/>
</dbReference>
<dbReference type="CDD" id="cd05476">
    <property type="entry name" value="pepsin_A_like_plant"/>
    <property type="match status" value="1"/>
</dbReference>
<feature type="active site" evidence="6">
    <location>
        <position position="316"/>
    </location>
</feature>
<evidence type="ECO:0000256" key="3">
    <source>
        <dbReference type="ARBA" id="ARBA00022750"/>
    </source>
</evidence>
<evidence type="ECO:0000256" key="4">
    <source>
        <dbReference type="ARBA" id="ARBA00022801"/>
    </source>
</evidence>
<evidence type="ECO:0000256" key="1">
    <source>
        <dbReference type="ARBA" id="ARBA00007447"/>
    </source>
</evidence>
<evidence type="ECO:0000256" key="7">
    <source>
        <dbReference type="SAM" id="SignalP"/>
    </source>
</evidence>
<dbReference type="FunFam" id="2.40.70.10:FF:000020">
    <property type="entry name" value="Aspartic proteinase-like protein 2"/>
    <property type="match status" value="1"/>
</dbReference>
<feature type="active site" evidence="6">
    <location>
        <position position="98"/>
    </location>
</feature>
<dbReference type="PANTHER" id="PTHR13683">
    <property type="entry name" value="ASPARTYL PROTEASES"/>
    <property type="match status" value="1"/>
</dbReference>
<dbReference type="GO" id="GO:0006508">
    <property type="term" value="P:proteolysis"/>
    <property type="evidence" value="ECO:0007669"/>
    <property type="project" value="UniProtKB-KW"/>
</dbReference>
<sequence>MHSLSILLILSLFVQQLLGSLPLSLNLERSFPVKQRLNLSEVRARDEARHARILLEGGLFGGVVEFSVGGIYDPNIAGLYYTKIKLGSPPKEFTVQIDTGSDILWVTCYSCSNCPRSSGLGIKLNSFDPGSSSTVSFVSCSDQICGSLVQTTTTNCSTQSNQCGYMLLYGDESGTAGYYVSDLLSFDMVFGNSLIANASAPIVFGCSTYHYGDLTWTDRAVDGIFGFGPQDLSVISQLSTQGITPKVFSHCLKGEGKGGGILVLGEIVAPSIVYSPLVPLQSHYNLVLESIAVNGQLLPIDPALFSTASNRGTIVDSGTTLAYLVGEAYDPFVNAITAAIPQSVTRIQSQGTQCYQVSTSISEIFPSISLNFAGGAPLVLRPEDYLVQPGVANGATLWCIGFLKAQNQGMTILGGSSPVNVSINFGRDKYVNAGKLTPSSASRNKSDQYVALV</sequence>
<evidence type="ECO:0000313" key="9">
    <source>
        <dbReference type="EMBL" id="KAK6930588.1"/>
    </source>
</evidence>
<keyword evidence="9" id="KW-0858">Xylan degradation</keyword>
<dbReference type="InterPro" id="IPR034161">
    <property type="entry name" value="Pepsin-like_plant"/>
</dbReference>
<dbReference type="Pfam" id="PF14541">
    <property type="entry name" value="TAXi_C"/>
    <property type="match status" value="1"/>
</dbReference>
<reference evidence="9 10" key="1">
    <citation type="submission" date="2023-12" db="EMBL/GenBank/DDBJ databases">
        <title>A high-quality genome assembly for Dillenia turbinata (Dilleniales).</title>
        <authorList>
            <person name="Chanderbali A."/>
        </authorList>
    </citation>
    <scope>NUCLEOTIDE SEQUENCE [LARGE SCALE GENOMIC DNA]</scope>
    <source>
        <strain evidence="9">LSX21</strain>
        <tissue evidence="9">Leaf</tissue>
    </source>
</reference>
<dbReference type="Pfam" id="PF14543">
    <property type="entry name" value="TAXi_N"/>
    <property type="match status" value="1"/>
</dbReference>
<dbReference type="InterPro" id="IPR032861">
    <property type="entry name" value="TAXi_N"/>
</dbReference>
<dbReference type="EMBL" id="JBAMMX010000012">
    <property type="protein sequence ID" value="KAK6930588.1"/>
    <property type="molecule type" value="Genomic_DNA"/>
</dbReference>
<keyword evidence="3" id="KW-0064">Aspartyl protease</keyword>
<feature type="signal peptide" evidence="7">
    <location>
        <begin position="1"/>
        <end position="19"/>
    </location>
</feature>
<dbReference type="PROSITE" id="PS51767">
    <property type="entry name" value="PEPTIDASE_A1"/>
    <property type="match status" value="1"/>
</dbReference>